<evidence type="ECO:0000313" key="2">
    <source>
        <dbReference type="Proteomes" id="UP000824881"/>
    </source>
</evidence>
<keyword evidence="2" id="KW-1185">Reference proteome</keyword>
<reference evidence="1 2" key="1">
    <citation type="journal article" date="2021" name="Appl. Environ. Microbiol.">
        <title>Genetic linkage and physical mapping for an oyster mushroom Pleurotus cornucopiae and QTL analysis for the trait cap color.</title>
        <authorList>
            <person name="Zhang Y."/>
            <person name="Gao W."/>
            <person name="Sonnenberg A."/>
            <person name="Chen Q."/>
            <person name="Zhang J."/>
            <person name="Huang C."/>
        </authorList>
    </citation>
    <scope>NUCLEOTIDE SEQUENCE [LARGE SCALE GENOMIC DNA]</scope>
    <source>
        <strain evidence="1">CCMSSC00406</strain>
    </source>
</reference>
<accession>A0ACB7IIU9</accession>
<comment type="caution">
    <text evidence="1">The sequence shown here is derived from an EMBL/GenBank/DDBJ whole genome shotgun (WGS) entry which is preliminary data.</text>
</comment>
<evidence type="ECO:0000313" key="1">
    <source>
        <dbReference type="EMBL" id="KAG9218132.1"/>
    </source>
</evidence>
<proteinExistence type="predicted"/>
<sequence length="538" mass="59754">MAKRRVIEIASEVESSSSEYSPPSTAGQPTSRKRRKRKEPESATRVEHPETDTTREYCPSHAASVHQIQSAASTCRALLQWYTGVSESRGMPWRKPYDPSLSIDARAQRAYEVWISEIMLQQTQVATVIPYYNRFPTIRDLAAASIDEVNSLWKGLGYYSRASRLLSGAQKTVKDFNGRLPDNAKDMEAHIPGIGRYSAGAICSIAYGEVVPVLDGNVHRLLSRFLALHAQPKAKATLNILWSAANDIVCGVKAPRKEVIKAVADDELTTGARSTENPAIGYPGDVNQALIELGSTICKVRDPNCEECPLRDQCAGYLWSSASKTASDDIPDIEELCTICEPLERGSGVLAFPMKVERKKAREELDLVNVIEWRSKSQQRMFLLVKRPENGLLAGLYEFPTLANVTASISNSTSTESLLSMYLSSKVNLRVDAGSADSESYHIVNTTPVGDVIHVFSHIKKTYRVQWVLLEGCSEPPFPIPLNDDKPTKTPSRRAKHPRSESTQRSSGTAWFEMNEVPEANIGTGVRKVWELTKRLWE</sequence>
<protein>
    <submittedName>
        <fullName evidence="1">Uncharacterized protein</fullName>
    </submittedName>
</protein>
<gene>
    <name evidence="1" type="ORF">CCMSSC00406_0008071</name>
</gene>
<name>A0ACB7IIU9_PLECO</name>
<dbReference type="EMBL" id="WQMT02000010">
    <property type="protein sequence ID" value="KAG9218132.1"/>
    <property type="molecule type" value="Genomic_DNA"/>
</dbReference>
<dbReference type="Proteomes" id="UP000824881">
    <property type="component" value="Unassembled WGS sequence"/>
</dbReference>
<organism evidence="1 2">
    <name type="scientific">Pleurotus cornucopiae</name>
    <name type="common">Cornucopia mushroom</name>
    <dbReference type="NCBI Taxonomy" id="5321"/>
    <lineage>
        <taxon>Eukaryota</taxon>
        <taxon>Fungi</taxon>
        <taxon>Dikarya</taxon>
        <taxon>Basidiomycota</taxon>
        <taxon>Agaricomycotina</taxon>
        <taxon>Agaricomycetes</taxon>
        <taxon>Agaricomycetidae</taxon>
        <taxon>Agaricales</taxon>
        <taxon>Pleurotineae</taxon>
        <taxon>Pleurotaceae</taxon>
        <taxon>Pleurotus</taxon>
    </lineage>
</organism>